<keyword evidence="5" id="KW-1185">Reference proteome</keyword>
<keyword evidence="2" id="KW-0547">Nucleotide-binding</keyword>
<dbReference type="GO" id="GO:0046872">
    <property type="term" value="F:metal ion binding"/>
    <property type="evidence" value="ECO:0007669"/>
    <property type="project" value="InterPro"/>
</dbReference>
<feature type="chain" id="PRO_5022260008" evidence="2">
    <location>
        <begin position="31"/>
        <end position="710"/>
    </location>
</feature>
<dbReference type="InterPro" id="IPR001119">
    <property type="entry name" value="SLH_dom"/>
</dbReference>
<dbReference type="Proteomes" id="UP000318667">
    <property type="component" value="Unassembled WGS sequence"/>
</dbReference>
<feature type="signal peptide" evidence="2">
    <location>
        <begin position="1"/>
        <end position="30"/>
    </location>
</feature>
<dbReference type="PRINTS" id="PR01607">
    <property type="entry name" value="APYRASEFAMLY"/>
</dbReference>
<evidence type="ECO:0000313" key="5">
    <source>
        <dbReference type="Proteomes" id="UP000318667"/>
    </source>
</evidence>
<name>A0A562K3C1_9BACI</name>
<dbReference type="InterPro" id="IPR029052">
    <property type="entry name" value="Metallo-depent_PP-like"/>
</dbReference>
<dbReference type="PROSITE" id="PS51272">
    <property type="entry name" value="SLH"/>
    <property type="match status" value="1"/>
</dbReference>
<dbReference type="InterPro" id="IPR036907">
    <property type="entry name" value="5'-Nucleotdase_C_sf"/>
</dbReference>
<dbReference type="InterPro" id="IPR004843">
    <property type="entry name" value="Calcineurin-like_PHP"/>
</dbReference>
<protein>
    <submittedName>
        <fullName evidence="4">5'-nucleotidase/2',3'-cyclic-nucleotide 2'-phosphodiesterase/3'-nucleotidase/5'-nucleotidase</fullName>
    </submittedName>
</protein>
<dbReference type="Gene3D" id="3.90.780.10">
    <property type="entry name" value="5'-Nucleotidase, C-terminal domain"/>
    <property type="match status" value="1"/>
</dbReference>
<dbReference type="SUPFAM" id="SSF55816">
    <property type="entry name" value="5'-nucleotidase (syn. UDP-sugar hydrolase), C-terminal domain"/>
    <property type="match status" value="1"/>
</dbReference>
<evidence type="ECO:0000256" key="1">
    <source>
        <dbReference type="ARBA" id="ARBA00022729"/>
    </source>
</evidence>
<dbReference type="RefSeq" id="WP_144540405.1">
    <property type="nucleotide sequence ID" value="NZ_CBCSDC010000010.1"/>
</dbReference>
<dbReference type="GO" id="GO:0009166">
    <property type="term" value="P:nucleotide catabolic process"/>
    <property type="evidence" value="ECO:0007669"/>
    <property type="project" value="InterPro"/>
</dbReference>
<dbReference type="Pfam" id="PF02872">
    <property type="entry name" value="5_nucleotid_C"/>
    <property type="match status" value="1"/>
</dbReference>
<evidence type="ECO:0000259" key="3">
    <source>
        <dbReference type="PROSITE" id="PS51272"/>
    </source>
</evidence>
<organism evidence="4 5">
    <name type="scientific">Cytobacillus oceanisediminis</name>
    <dbReference type="NCBI Taxonomy" id="665099"/>
    <lineage>
        <taxon>Bacteria</taxon>
        <taxon>Bacillati</taxon>
        <taxon>Bacillota</taxon>
        <taxon>Bacilli</taxon>
        <taxon>Bacillales</taxon>
        <taxon>Bacillaceae</taxon>
        <taxon>Cytobacillus</taxon>
    </lineage>
</organism>
<comment type="similarity">
    <text evidence="2">Belongs to the 5'-nucleotidase family.</text>
</comment>
<dbReference type="InterPro" id="IPR006179">
    <property type="entry name" value="5_nucleotidase/apyrase"/>
</dbReference>
<comment type="caution">
    <text evidence="4">The sequence shown here is derived from an EMBL/GenBank/DDBJ whole genome shotgun (WGS) entry which is preliminary data.</text>
</comment>
<reference evidence="4 5" key="1">
    <citation type="journal article" date="2015" name="Stand. Genomic Sci.">
        <title>Genomic Encyclopedia of Bacterial and Archaeal Type Strains, Phase III: the genomes of soil and plant-associated and newly described type strains.</title>
        <authorList>
            <person name="Whitman W.B."/>
            <person name="Woyke T."/>
            <person name="Klenk H.P."/>
            <person name="Zhou Y."/>
            <person name="Lilburn T.G."/>
            <person name="Beck B.J."/>
            <person name="De Vos P."/>
            <person name="Vandamme P."/>
            <person name="Eisen J.A."/>
            <person name="Garrity G."/>
            <person name="Hugenholtz P."/>
            <person name="Kyrpides N.C."/>
        </authorList>
    </citation>
    <scope>NUCLEOTIDE SEQUENCE [LARGE SCALE GENOMIC DNA]</scope>
    <source>
        <strain evidence="4 5">CGMCC 1.10115</strain>
    </source>
</reference>
<dbReference type="Pfam" id="PF00395">
    <property type="entry name" value="SLH"/>
    <property type="match status" value="2"/>
</dbReference>
<dbReference type="Gene3D" id="3.60.21.10">
    <property type="match status" value="1"/>
</dbReference>
<dbReference type="OrthoDB" id="9801679at2"/>
<dbReference type="GO" id="GO:0000166">
    <property type="term" value="F:nucleotide binding"/>
    <property type="evidence" value="ECO:0007669"/>
    <property type="project" value="UniProtKB-KW"/>
</dbReference>
<sequence>MENKKIYRKFISTAAAAALVASAIALSASAASKFTDVPERYQDAVDFLVSNGANGITSTSFGTDQNIKRVDAAILVANVLGLNTENAPASGFTDVPDRAAGAVNALKEAGITSGKTATSFGSQSSITRGELAVWIKKGFSLKGSTDLEFTDVNERYAKAVEALVANEIAQGVASGKFGVAQNAKRGDFAIFLHRSDAAKGFYELSIMHTNDTHANVASAAKRVTAVKEFRAQKPDALLLDAGDVFSGTLYFNEFLGQADLEFMNYLNYDAMTFGNHEFDLGASDEGHQALADFVTNAKFPFVSANADFSQDSLFDGLFDGGTIAENPEDGKIYNAIIKEVHGEKVGIFGLTTEETAEISSPGSVVFTNYIEEARNSVEMLEAQGVNKIIALTHLGYDDNVEFDNDLELAKQVEGIDVIVGGHTHTKLSGPSFITEGKTEPTVIVQANEYGKFLGTLSVDFDENGKVTAYEGELVDIAAKLEDAEAAAMLAPYKEQIEALQKQSIGVSAEVSLDGERADVRTKETNLGNLITDGMLAKAKTITPATVIAVTNGGGIRASIDEGDITLGEVLTTMPFGNTLGIMNLKGSEIVQALEHSVSQAPNASGAFLHVSGLKFVYDSSKPAYDRVVSVEVKDSEGNYAPIDETKNYFVATNTFTAKGGDGYDVFKKAYEEGRVSEPGYVDYEMFVDYLQQFETINPAVEGRITDEAAN</sequence>
<keyword evidence="2" id="KW-0378">Hydrolase</keyword>
<dbReference type="Pfam" id="PF00149">
    <property type="entry name" value="Metallophos"/>
    <property type="match status" value="1"/>
</dbReference>
<gene>
    <name evidence="4" type="ORF">IQ19_00962</name>
</gene>
<dbReference type="PANTHER" id="PTHR11575:SF24">
    <property type="entry name" value="5'-NUCLEOTIDASE"/>
    <property type="match status" value="1"/>
</dbReference>
<evidence type="ECO:0000313" key="4">
    <source>
        <dbReference type="EMBL" id="TWH89715.1"/>
    </source>
</evidence>
<keyword evidence="1 2" id="KW-0732">Signal</keyword>
<dbReference type="AlphaFoldDB" id="A0A562K3C1"/>
<dbReference type="FunFam" id="3.90.780.10:FF:000015">
    <property type="entry name" value="Trifunctional nucleotide phosphoesterase protein YfkN"/>
    <property type="match status" value="1"/>
</dbReference>
<dbReference type="GeneID" id="65402225"/>
<dbReference type="EMBL" id="VLKI01000002">
    <property type="protein sequence ID" value="TWH89715.1"/>
    <property type="molecule type" value="Genomic_DNA"/>
</dbReference>
<accession>A0A562K3C1</accession>
<proteinExistence type="inferred from homology"/>
<dbReference type="PANTHER" id="PTHR11575">
    <property type="entry name" value="5'-NUCLEOTIDASE-RELATED"/>
    <property type="match status" value="1"/>
</dbReference>
<feature type="domain" description="SLH" evidence="3">
    <location>
        <begin position="86"/>
        <end position="149"/>
    </location>
</feature>
<dbReference type="GO" id="GO:0016788">
    <property type="term" value="F:hydrolase activity, acting on ester bonds"/>
    <property type="evidence" value="ECO:0007669"/>
    <property type="project" value="InterPro"/>
</dbReference>
<dbReference type="PROSITE" id="PS00785">
    <property type="entry name" value="5_NUCLEOTIDASE_1"/>
    <property type="match status" value="1"/>
</dbReference>
<evidence type="ECO:0000256" key="2">
    <source>
        <dbReference type="RuleBase" id="RU362119"/>
    </source>
</evidence>
<dbReference type="InterPro" id="IPR008334">
    <property type="entry name" value="5'-Nucleotdase_C"/>
</dbReference>
<dbReference type="InterPro" id="IPR006146">
    <property type="entry name" value="5'-Nucleotdase_CS"/>
</dbReference>
<dbReference type="SUPFAM" id="SSF56300">
    <property type="entry name" value="Metallo-dependent phosphatases"/>
    <property type="match status" value="1"/>
</dbReference>